<dbReference type="PANTHER" id="PTHR22911">
    <property type="entry name" value="ACYL-MALONYL CONDENSING ENZYME-RELATED"/>
    <property type="match status" value="1"/>
</dbReference>
<feature type="transmembrane region" description="Helical" evidence="5">
    <location>
        <begin position="132"/>
        <end position="153"/>
    </location>
</feature>
<feature type="transmembrane region" description="Helical" evidence="5">
    <location>
        <begin position="82"/>
        <end position="103"/>
    </location>
</feature>
<feature type="transmembrane region" description="Helical" evidence="5">
    <location>
        <begin position="261"/>
        <end position="278"/>
    </location>
</feature>
<sequence>MLISALCFAVMGVFSKLLSQNLSSLEVVFFRNLIGVALIYISVVKSPLKSVGGKPFLLFLRGFIGFLALLAFFYNIANIPLANAMIFSQTSPIFTAMFAYIFLKERIGSIGWMAILVGFFGLILFVKPDIGFSKTDLLGIFSGLGGGLAYTSIRELKKYYDTRSIVLSFMIVGSAGPLFLMLLAEIYQNQSLDFMLSPFVMPTKFDILYIAGMGFFATIAQVYMTKSYGVSKAGIVAPVSYANIPFSMLFGWFLGDVFPDGIAFIGIFLIIFAGVLISKSK</sequence>
<evidence type="ECO:0000256" key="2">
    <source>
        <dbReference type="ARBA" id="ARBA00022692"/>
    </source>
</evidence>
<evidence type="ECO:0000256" key="1">
    <source>
        <dbReference type="ARBA" id="ARBA00004141"/>
    </source>
</evidence>
<keyword evidence="2 5" id="KW-0812">Transmembrane</keyword>
<dbReference type="InterPro" id="IPR000620">
    <property type="entry name" value="EamA_dom"/>
</dbReference>
<keyword evidence="3 5" id="KW-1133">Transmembrane helix</keyword>
<evidence type="ECO:0000256" key="5">
    <source>
        <dbReference type="SAM" id="Phobius"/>
    </source>
</evidence>
<dbReference type="InterPro" id="IPR037185">
    <property type="entry name" value="EmrE-like"/>
</dbReference>
<dbReference type="Proteomes" id="UP000069632">
    <property type="component" value="Unassembled WGS sequence"/>
</dbReference>
<proteinExistence type="predicted"/>
<evidence type="ECO:0000313" key="8">
    <source>
        <dbReference type="Proteomes" id="UP000069632"/>
    </source>
</evidence>
<feature type="domain" description="EamA" evidence="6">
    <location>
        <begin position="1"/>
        <end position="126"/>
    </location>
</feature>
<evidence type="ECO:0000259" key="6">
    <source>
        <dbReference type="Pfam" id="PF00892"/>
    </source>
</evidence>
<dbReference type="EMBL" id="FIZP01000011">
    <property type="protein sequence ID" value="CZE48846.1"/>
    <property type="molecule type" value="Genomic_DNA"/>
</dbReference>
<dbReference type="AlphaFoldDB" id="A0A128EJC5"/>
<name>A0A128EJC5_9BACT</name>
<dbReference type="GO" id="GO:0016020">
    <property type="term" value="C:membrane"/>
    <property type="evidence" value="ECO:0007669"/>
    <property type="project" value="UniProtKB-SubCell"/>
</dbReference>
<dbReference type="Pfam" id="PF00892">
    <property type="entry name" value="EamA"/>
    <property type="match status" value="1"/>
</dbReference>
<feature type="transmembrane region" description="Helical" evidence="5">
    <location>
        <begin position="207"/>
        <end position="223"/>
    </location>
</feature>
<feature type="transmembrane region" description="Helical" evidence="5">
    <location>
        <begin position="25"/>
        <end position="44"/>
    </location>
</feature>
<evidence type="ECO:0000256" key="4">
    <source>
        <dbReference type="ARBA" id="ARBA00023136"/>
    </source>
</evidence>
<keyword evidence="4 5" id="KW-0472">Membrane</keyword>
<gene>
    <name evidence="7" type="primary">yijE</name>
    <name evidence="7" type="ORF">ERS672216_01623</name>
</gene>
<keyword evidence="8" id="KW-1185">Reference proteome</keyword>
<reference evidence="7 8" key="1">
    <citation type="submission" date="2016-02" db="EMBL/GenBank/DDBJ databases">
        <authorList>
            <consortium name="Pathogen Informatics"/>
        </authorList>
    </citation>
    <scope>NUCLEOTIDE SEQUENCE [LARGE SCALE GENOMIC DNA]</scope>
    <source>
        <strain evidence="7 8">RC20</strain>
    </source>
</reference>
<protein>
    <submittedName>
        <fullName evidence="7">Integral membrane protein</fullName>
    </submittedName>
</protein>
<accession>A0A128EJC5</accession>
<dbReference type="SUPFAM" id="SSF103481">
    <property type="entry name" value="Multidrug resistance efflux transporter EmrE"/>
    <property type="match status" value="2"/>
</dbReference>
<feature type="transmembrane region" description="Helical" evidence="5">
    <location>
        <begin position="56"/>
        <end position="76"/>
    </location>
</feature>
<evidence type="ECO:0000256" key="3">
    <source>
        <dbReference type="ARBA" id="ARBA00022989"/>
    </source>
</evidence>
<feature type="transmembrane region" description="Helical" evidence="5">
    <location>
        <begin position="165"/>
        <end position="187"/>
    </location>
</feature>
<dbReference type="PANTHER" id="PTHR22911:SF6">
    <property type="entry name" value="SOLUTE CARRIER FAMILY 35 MEMBER G1"/>
    <property type="match status" value="1"/>
</dbReference>
<feature type="transmembrane region" description="Helical" evidence="5">
    <location>
        <begin position="110"/>
        <end position="126"/>
    </location>
</feature>
<feature type="transmembrane region" description="Helical" evidence="5">
    <location>
        <begin position="235"/>
        <end position="255"/>
    </location>
</feature>
<organism evidence="7 8">
    <name type="scientific">Campylobacter geochelonis</name>
    <dbReference type="NCBI Taxonomy" id="1780362"/>
    <lineage>
        <taxon>Bacteria</taxon>
        <taxon>Pseudomonadati</taxon>
        <taxon>Campylobacterota</taxon>
        <taxon>Epsilonproteobacteria</taxon>
        <taxon>Campylobacterales</taxon>
        <taxon>Campylobacteraceae</taxon>
        <taxon>Campylobacter</taxon>
    </lineage>
</organism>
<comment type="subcellular location">
    <subcellularLocation>
        <location evidence="1">Membrane</location>
        <topology evidence="1">Multi-pass membrane protein</topology>
    </subcellularLocation>
</comment>
<evidence type="ECO:0000313" key="7">
    <source>
        <dbReference type="EMBL" id="CZE48846.1"/>
    </source>
</evidence>